<dbReference type="RefSeq" id="WP_138727889.1">
    <property type="nucleotide sequence ID" value="NZ_SRMP02000001.1"/>
</dbReference>
<name>A0ABW9JH87_9SPHI</name>
<reference evidence="2 3" key="1">
    <citation type="submission" date="2024-12" db="EMBL/GenBank/DDBJ databases">
        <authorList>
            <person name="Hu S."/>
        </authorList>
    </citation>
    <scope>NUCLEOTIDE SEQUENCE [LARGE SCALE GENOMIC DNA]</scope>
    <source>
        <strain evidence="2 3">P-25</strain>
    </source>
</reference>
<gene>
    <name evidence="2" type="ORF">E5L68_002835</name>
</gene>
<evidence type="ECO:0000256" key="1">
    <source>
        <dbReference type="SAM" id="Phobius"/>
    </source>
</evidence>
<organism evidence="2 3">
    <name type="scientific">Pedobacter helvus</name>
    <dbReference type="NCBI Taxonomy" id="2563444"/>
    <lineage>
        <taxon>Bacteria</taxon>
        <taxon>Pseudomonadati</taxon>
        <taxon>Bacteroidota</taxon>
        <taxon>Sphingobacteriia</taxon>
        <taxon>Sphingobacteriales</taxon>
        <taxon>Sphingobacteriaceae</taxon>
        <taxon>Pedobacter</taxon>
    </lineage>
</organism>
<dbReference type="Proteomes" id="UP001517367">
    <property type="component" value="Unassembled WGS sequence"/>
</dbReference>
<keyword evidence="1" id="KW-1133">Transmembrane helix</keyword>
<keyword evidence="3" id="KW-1185">Reference proteome</keyword>
<dbReference type="EMBL" id="SRMP02000001">
    <property type="protein sequence ID" value="MFN0290307.1"/>
    <property type="molecule type" value="Genomic_DNA"/>
</dbReference>
<comment type="caution">
    <text evidence="2">The sequence shown here is derived from an EMBL/GenBank/DDBJ whole genome shotgun (WGS) entry which is preliminary data.</text>
</comment>
<keyword evidence="1" id="KW-0472">Membrane</keyword>
<feature type="transmembrane region" description="Helical" evidence="1">
    <location>
        <begin position="9"/>
        <end position="28"/>
    </location>
</feature>
<keyword evidence="1" id="KW-0812">Transmembrane</keyword>
<accession>A0ABW9JH87</accession>
<protein>
    <submittedName>
        <fullName evidence="2">Uncharacterized protein</fullName>
    </submittedName>
</protein>
<sequence>MKKIPISKLLFYLLIGAPIWMFLTWLIWPKKKLTIAIVDKTVLFTSGQEHASLNWILRNNKYSKTSTDLYQLKKDYFGFFPNKNRKFDLKGLERFSEKGIEKLSKDAEMAYFTDTYGVYSKEWYLEKNIIERQRLLYGGLSAQDMLFLKKMKEKKKLVITEFNTFATPTPENVAKDFEQTFKIKWTGWVGKYFDSFDTTQNREIPRWLIDNYKSQNNNQWPFKKSGIAFVSKEDKIVILEYVTHLVSEIPLIVTAKKERQTYRIPKRIKYPFWFDVVQTSRANKIVSFYDIKTNKEGLEILAKNHIPPQFPAIIAHYEKDYKFFYFCGDYADNPISQGGSYFKGISYFRKLFYNDDVAAERISFFWEFYKPMIETILERYREDLKSN</sequence>
<evidence type="ECO:0000313" key="3">
    <source>
        <dbReference type="Proteomes" id="UP001517367"/>
    </source>
</evidence>
<evidence type="ECO:0000313" key="2">
    <source>
        <dbReference type="EMBL" id="MFN0290307.1"/>
    </source>
</evidence>
<proteinExistence type="predicted"/>